<protein>
    <submittedName>
        <fullName evidence="2">Uncharacterized protein</fullName>
    </submittedName>
</protein>
<keyword evidence="3" id="KW-1185">Reference proteome</keyword>
<dbReference type="Proteomes" id="UP000317663">
    <property type="component" value="Unassembled WGS sequence"/>
</dbReference>
<evidence type="ECO:0000256" key="1">
    <source>
        <dbReference type="SAM" id="MobiDB-lite"/>
    </source>
</evidence>
<reference evidence="2 3" key="1">
    <citation type="journal article" date="2019" name="Environ. Microbiol.">
        <title>Species interactions and distinct microbial communities in high Arctic permafrost affected cryosols are associated with the CH4 and CO2 gas fluxes.</title>
        <authorList>
            <person name="Altshuler I."/>
            <person name="Hamel J."/>
            <person name="Turney S."/>
            <person name="Magnuson E."/>
            <person name="Levesque R."/>
            <person name="Greer C."/>
            <person name="Whyte L.G."/>
        </authorList>
    </citation>
    <scope>NUCLEOTIDE SEQUENCE [LARGE SCALE GENOMIC DNA]</scope>
    <source>
        <strain evidence="2 3">E4</strain>
    </source>
</reference>
<comment type="caution">
    <text evidence="2">The sequence shown here is derived from an EMBL/GenBank/DDBJ whole genome shotgun (WGS) entry which is preliminary data.</text>
</comment>
<dbReference type="RefSeq" id="WP_140474332.1">
    <property type="nucleotide sequence ID" value="NZ_RCZD01000011.1"/>
</dbReference>
<organism evidence="2 3">
    <name type="scientific">Ewingella americana</name>
    <dbReference type="NCBI Taxonomy" id="41202"/>
    <lineage>
        <taxon>Bacteria</taxon>
        <taxon>Pseudomonadati</taxon>
        <taxon>Pseudomonadota</taxon>
        <taxon>Gammaproteobacteria</taxon>
        <taxon>Enterobacterales</taxon>
        <taxon>Yersiniaceae</taxon>
        <taxon>Ewingella</taxon>
    </lineage>
</organism>
<feature type="region of interest" description="Disordered" evidence="1">
    <location>
        <begin position="226"/>
        <end position="253"/>
    </location>
</feature>
<dbReference type="EMBL" id="RCZD01000011">
    <property type="protein sequence ID" value="TPG58291.1"/>
    <property type="molecule type" value="Genomic_DNA"/>
</dbReference>
<sequence length="340" mass="39480">MGIFSSKKKIDMSTSTLSQAIMLKCQKKDFSYKSETKILTLIYEHVKYNRVKGQCQHNGRNTNLVHGLLLHFLTDAGINNTEDPSYRPLGNALAAITGRIYFCEEITKSIAILTNPALITNGQRRELVLALLRSIKVEEDNRLRREIANVAPILYPDTRRHFVHISEAERQRFISSLTTKIIDHVKNNHATRLRSITYVEEYGNDVIRNRIEDLRNQVATQRFPVGPRRAPRAPVRRNSQIQQEPVISERDTSHRNELHKQLALLFSHMDQVRELSPRDKITVYEYESEYYLREECVSQNIPMDSGPIVLEYMNENEYLNKCDAFKKQFTAVLPQIHIMV</sequence>
<gene>
    <name evidence="2" type="ORF">EAH77_18775</name>
</gene>
<proteinExistence type="predicted"/>
<dbReference type="AlphaFoldDB" id="A0A502G9I6"/>
<evidence type="ECO:0000313" key="3">
    <source>
        <dbReference type="Proteomes" id="UP000317663"/>
    </source>
</evidence>
<accession>A0A502G9I6</accession>
<name>A0A502G9I6_9GAMM</name>
<evidence type="ECO:0000313" key="2">
    <source>
        <dbReference type="EMBL" id="TPG58291.1"/>
    </source>
</evidence>